<dbReference type="InterPro" id="IPR009057">
    <property type="entry name" value="Homeodomain-like_sf"/>
</dbReference>
<dbReference type="PANTHER" id="PTHR30055:SF239">
    <property type="entry name" value="TRANSCRIPTIONAL REGULATORY PROTEIN"/>
    <property type="match status" value="1"/>
</dbReference>
<dbReference type="PRINTS" id="PR00455">
    <property type="entry name" value="HTHTETR"/>
</dbReference>
<comment type="caution">
    <text evidence="4">The sequence shown here is derived from an EMBL/GenBank/DDBJ whole genome shotgun (WGS) entry which is preliminary data.</text>
</comment>
<evidence type="ECO:0000256" key="1">
    <source>
        <dbReference type="ARBA" id="ARBA00023125"/>
    </source>
</evidence>
<evidence type="ECO:0000313" key="5">
    <source>
        <dbReference type="Proteomes" id="UP000441389"/>
    </source>
</evidence>
<dbReference type="GO" id="GO:0003700">
    <property type="term" value="F:DNA-binding transcription factor activity"/>
    <property type="evidence" value="ECO:0007669"/>
    <property type="project" value="TreeGrafter"/>
</dbReference>
<gene>
    <name evidence="4" type="ORF">GON01_16450</name>
</gene>
<dbReference type="Gene3D" id="1.10.357.10">
    <property type="entry name" value="Tetracycline Repressor, domain 2"/>
    <property type="match status" value="1"/>
</dbReference>
<name>A0A6I4J5P7_9SPHN</name>
<dbReference type="InterPro" id="IPR050109">
    <property type="entry name" value="HTH-type_TetR-like_transc_reg"/>
</dbReference>
<dbReference type="Pfam" id="PF00440">
    <property type="entry name" value="TetR_N"/>
    <property type="match status" value="1"/>
</dbReference>
<evidence type="ECO:0000313" key="4">
    <source>
        <dbReference type="EMBL" id="MVO79524.1"/>
    </source>
</evidence>
<dbReference type="GO" id="GO:0000976">
    <property type="term" value="F:transcription cis-regulatory region binding"/>
    <property type="evidence" value="ECO:0007669"/>
    <property type="project" value="TreeGrafter"/>
</dbReference>
<dbReference type="PROSITE" id="PS50977">
    <property type="entry name" value="HTH_TETR_2"/>
    <property type="match status" value="1"/>
</dbReference>
<dbReference type="InterPro" id="IPR001647">
    <property type="entry name" value="HTH_TetR"/>
</dbReference>
<evidence type="ECO:0000256" key="2">
    <source>
        <dbReference type="PROSITE-ProRule" id="PRU00335"/>
    </source>
</evidence>
<proteinExistence type="predicted"/>
<reference evidence="4 5" key="1">
    <citation type="submission" date="2019-12" db="EMBL/GenBank/DDBJ databases">
        <authorList>
            <person name="Huq M.A."/>
        </authorList>
    </citation>
    <scope>NUCLEOTIDE SEQUENCE [LARGE SCALE GENOMIC DNA]</scope>
    <source>
        <strain evidence="4 5">MAH-20</strain>
    </source>
</reference>
<sequence length="212" mass="24480">MKARTTSRPLTRDDWLTMARKALVDEGVDGVKVDRLARRMKVTRGSFYYHFSNRQDLLDALLRDWEVRNLVEIAQVRDRWALAEPDLSEVVAIWLGEDPGFLSFDMAIRMWARKSPKAASIVYRVDDAWIALLTELFRISGYSDKECLVRARITYFHQIGYYALNVKEDFAQRLQLVPIYYNALTGKEPTAALDSVLSGLKRRRATSRSRTG</sequence>
<dbReference type="PANTHER" id="PTHR30055">
    <property type="entry name" value="HTH-TYPE TRANSCRIPTIONAL REGULATOR RUTR"/>
    <property type="match status" value="1"/>
</dbReference>
<dbReference type="Proteomes" id="UP000441389">
    <property type="component" value="Unassembled WGS sequence"/>
</dbReference>
<evidence type="ECO:0000259" key="3">
    <source>
        <dbReference type="PROSITE" id="PS50977"/>
    </source>
</evidence>
<keyword evidence="1 2" id="KW-0238">DNA-binding</keyword>
<keyword evidence="5" id="KW-1185">Reference proteome</keyword>
<feature type="domain" description="HTH tetR-type" evidence="3">
    <location>
        <begin position="9"/>
        <end position="69"/>
    </location>
</feature>
<protein>
    <submittedName>
        <fullName evidence="4">TetR family transcriptional regulator</fullName>
    </submittedName>
</protein>
<dbReference type="EMBL" id="WQMS01000022">
    <property type="protein sequence ID" value="MVO79524.1"/>
    <property type="molecule type" value="Genomic_DNA"/>
</dbReference>
<accession>A0A6I4J5P7</accession>
<dbReference type="SUPFAM" id="SSF46689">
    <property type="entry name" value="Homeodomain-like"/>
    <property type="match status" value="1"/>
</dbReference>
<feature type="DNA-binding region" description="H-T-H motif" evidence="2">
    <location>
        <begin position="32"/>
        <end position="51"/>
    </location>
</feature>
<organism evidence="4 5">
    <name type="scientific">Sphingomonas horti</name>
    <dbReference type="NCBI Taxonomy" id="2682842"/>
    <lineage>
        <taxon>Bacteria</taxon>
        <taxon>Pseudomonadati</taxon>
        <taxon>Pseudomonadota</taxon>
        <taxon>Alphaproteobacteria</taxon>
        <taxon>Sphingomonadales</taxon>
        <taxon>Sphingomonadaceae</taxon>
        <taxon>Sphingomonas</taxon>
    </lineage>
</organism>
<dbReference type="AlphaFoldDB" id="A0A6I4J5P7"/>
<dbReference type="RefSeq" id="WP_157028484.1">
    <property type="nucleotide sequence ID" value="NZ_WQMS01000022.1"/>
</dbReference>